<dbReference type="STRING" id="273678.RS84_03560"/>
<evidence type="ECO:0000256" key="5">
    <source>
        <dbReference type="ARBA" id="ARBA00022989"/>
    </source>
</evidence>
<dbReference type="AlphaFoldDB" id="A0A0M2HR01"/>
<dbReference type="Proteomes" id="UP000033900">
    <property type="component" value="Unassembled WGS sequence"/>
</dbReference>
<dbReference type="PATRIC" id="fig|273678.4.peg.3552"/>
<evidence type="ECO:0000313" key="10">
    <source>
        <dbReference type="Proteomes" id="UP000033900"/>
    </source>
</evidence>
<protein>
    <submittedName>
        <fullName evidence="9">Sec-independent protein translocase protein TatB</fullName>
    </submittedName>
</protein>
<name>A0A0M2HR01_9MICO</name>
<evidence type="ECO:0000256" key="1">
    <source>
        <dbReference type="ARBA" id="ARBA00004167"/>
    </source>
</evidence>
<dbReference type="Pfam" id="PF02416">
    <property type="entry name" value="TatA_B_E"/>
    <property type="match status" value="1"/>
</dbReference>
<feature type="region of interest" description="Disordered" evidence="8">
    <location>
        <begin position="108"/>
        <end position="128"/>
    </location>
</feature>
<evidence type="ECO:0000256" key="6">
    <source>
        <dbReference type="ARBA" id="ARBA00023010"/>
    </source>
</evidence>
<keyword evidence="3" id="KW-0812">Transmembrane</keyword>
<evidence type="ECO:0000256" key="8">
    <source>
        <dbReference type="SAM" id="MobiDB-lite"/>
    </source>
</evidence>
<dbReference type="EMBL" id="JYJB01000010">
    <property type="protein sequence ID" value="KJL46917.1"/>
    <property type="molecule type" value="Genomic_DNA"/>
</dbReference>
<dbReference type="Gene3D" id="1.20.5.3310">
    <property type="match status" value="1"/>
</dbReference>
<gene>
    <name evidence="9" type="primary">tatB_2</name>
    <name evidence="9" type="ORF">RS84_03560</name>
</gene>
<keyword evidence="10" id="KW-1185">Reference proteome</keyword>
<dbReference type="RefSeq" id="WP_045259019.1">
    <property type="nucleotide sequence ID" value="NZ_CP158847.1"/>
</dbReference>
<comment type="caution">
    <text evidence="9">The sequence shown here is derived from an EMBL/GenBank/DDBJ whole genome shotgun (WGS) entry which is preliminary data.</text>
</comment>
<reference evidence="9 10" key="1">
    <citation type="submission" date="2015-02" db="EMBL/GenBank/DDBJ databases">
        <title>Draft genome sequences of ten Microbacterium spp. with emphasis on heavy metal contaminated environments.</title>
        <authorList>
            <person name="Corretto E."/>
        </authorList>
    </citation>
    <scope>NUCLEOTIDE SEQUENCE [LARGE SCALE GENOMIC DNA]</scope>
    <source>
        <strain evidence="9 10">SA35</strain>
    </source>
</reference>
<evidence type="ECO:0000256" key="2">
    <source>
        <dbReference type="ARBA" id="ARBA00022448"/>
    </source>
</evidence>
<feature type="compositionally biased region" description="Pro residues" evidence="8">
    <location>
        <begin position="119"/>
        <end position="128"/>
    </location>
</feature>
<keyword evidence="2" id="KW-0813">Transport</keyword>
<organism evidence="9 10">
    <name type="scientific">Microbacterium hydrocarbonoxydans</name>
    <dbReference type="NCBI Taxonomy" id="273678"/>
    <lineage>
        <taxon>Bacteria</taxon>
        <taxon>Bacillati</taxon>
        <taxon>Actinomycetota</taxon>
        <taxon>Actinomycetes</taxon>
        <taxon>Micrococcales</taxon>
        <taxon>Microbacteriaceae</taxon>
        <taxon>Microbacterium</taxon>
    </lineage>
</organism>
<evidence type="ECO:0000256" key="3">
    <source>
        <dbReference type="ARBA" id="ARBA00022692"/>
    </source>
</evidence>
<keyword evidence="6" id="KW-0811">Translocation</keyword>
<proteinExistence type="predicted"/>
<evidence type="ECO:0000256" key="4">
    <source>
        <dbReference type="ARBA" id="ARBA00022927"/>
    </source>
</evidence>
<dbReference type="InterPro" id="IPR003369">
    <property type="entry name" value="TatA/B/E"/>
</dbReference>
<sequence length="128" mass="14473">MGFGLTFEKMLLIGLIAVLLVGPERLPRYAESFAKLVRRGGELLRDTKSRVREEMGPEITDVDWRKLDPRQYDPRRIIRDALFEDDPAPVKAATALVEPAASAFPVRPPIERHEFSRTSPPPFDSEAT</sequence>
<keyword evidence="7" id="KW-0472">Membrane</keyword>
<comment type="subcellular location">
    <subcellularLocation>
        <location evidence="1">Membrane</location>
        <topology evidence="1">Single-pass membrane protein</topology>
    </subcellularLocation>
</comment>
<evidence type="ECO:0000256" key="7">
    <source>
        <dbReference type="ARBA" id="ARBA00023136"/>
    </source>
</evidence>
<evidence type="ECO:0000313" key="9">
    <source>
        <dbReference type="EMBL" id="KJL46917.1"/>
    </source>
</evidence>
<accession>A0A0M2HR01</accession>
<dbReference type="OrthoDB" id="3267321at2"/>
<keyword evidence="4" id="KW-0653">Protein transport</keyword>
<keyword evidence="5" id="KW-1133">Transmembrane helix</keyword>